<dbReference type="GO" id="GO:0006888">
    <property type="term" value="P:endoplasmic reticulum to Golgi vesicle-mediated transport"/>
    <property type="evidence" value="ECO:0000318"/>
    <property type="project" value="GO_Central"/>
</dbReference>
<name>A0A0U9HLA1_KLENI</name>
<dbReference type="SUPFAM" id="SSF64356">
    <property type="entry name" value="SNARE-like"/>
    <property type="match status" value="1"/>
</dbReference>
<dbReference type="InterPro" id="IPR006722">
    <property type="entry name" value="Sedlin"/>
</dbReference>
<dbReference type="STRING" id="105231.A0A0U9HLA1"/>
<dbReference type="InterPro" id="IPR044760">
    <property type="entry name" value="TRAPPC2L"/>
</dbReference>
<evidence type="ECO:0000313" key="4">
    <source>
        <dbReference type="Proteomes" id="UP000054558"/>
    </source>
</evidence>
<evidence type="ECO:0000256" key="1">
    <source>
        <dbReference type="ARBA" id="ARBA00006626"/>
    </source>
</evidence>
<dbReference type="GO" id="GO:0030008">
    <property type="term" value="C:TRAPP complex"/>
    <property type="evidence" value="ECO:0000318"/>
    <property type="project" value="GO_Central"/>
</dbReference>
<keyword evidence="4" id="KW-1185">Reference proteome</keyword>
<comment type="similarity">
    <text evidence="1">Belongs to the TRAPP small subunits family. Sedlin subfamily.</text>
</comment>
<dbReference type="GO" id="GO:0005737">
    <property type="term" value="C:cytoplasm"/>
    <property type="evidence" value="ECO:0000318"/>
    <property type="project" value="GO_Central"/>
</dbReference>
<dbReference type="CDD" id="cd14854">
    <property type="entry name" value="TRAPPC2L"/>
    <property type="match status" value="1"/>
</dbReference>
<dbReference type="Proteomes" id="UP000054558">
    <property type="component" value="Unassembled WGS sequence"/>
</dbReference>
<organism evidence="3 4">
    <name type="scientific">Klebsormidium nitens</name>
    <name type="common">Green alga</name>
    <name type="synonym">Ulothrix nitens</name>
    <dbReference type="NCBI Taxonomy" id="105231"/>
    <lineage>
        <taxon>Eukaryota</taxon>
        <taxon>Viridiplantae</taxon>
        <taxon>Streptophyta</taxon>
        <taxon>Klebsormidiophyceae</taxon>
        <taxon>Klebsormidiales</taxon>
        <taxon>Klebsormidiaceae</taxon>
        <taxon>Klebsormidium</taxon>
    </lineage>
</organism>
<proteinExistence type="inferred from homology"/>
<dbReference type="OrthoDB" id="10258445at2759"/>
<dbReference type="AlphaFoldDB" id="A0A0U9HLA1"/>
<evidence type="ECO:0000313" key="3">
    <source>
        <dbReference type="EMBL" id="GAQ80748.1"/>
    </source>
</evidence>
<dbReference type="Pfam" id="PF04628">
    <property type="entry name" value="Sedlin_N"/>
    <property type="match status" value="1"/>
</dbReference>
<dbReference type="InterPro" id="IPR011012">
    <property type="entry name" value="Longin-like_dom_sf"/>
</dbReference>
<dbReference type="EMBL" id="DF237010">
    <property type="protein sequence ID" value="GAQ80748.1"/>
    <property type="molecule type" value="Genomic_DNA"/>
</dbReference>
<gene>
    <name evidence="3" type="ORF">KFL_000610260</name>
</gene>
<dbReference type="PANTHER" id="PTHR12403">
    <property type="entry name" value="TRAFFICKING PROTEIN PARTICLE COMPLEX SUBUNIT 2"/>
    <property type="match status" value="1"/>
</dbReference>
<dbReference type="OMA" id="FHYIVHC"/>
<protein>
    <recommendedName>
        <fullName evidence="2">Trafficking protein particle complex subunit 2-like protein</fullName>
    </recommendedName>
</protein>
<sequence>MIVCVGVVGQANNPLFIQSYTEGDDALKFHHVVHCALDVIEEKATPKKGGTGYNETYLGLLYPTEDYKVYGYVSNTRVKFIMVSDDLDAKEADVRGFFKRFHAAYVDAALNPFHVPGKRLASPTFAARVNGIVNGFGKSTA</sequence>
<evidence type="ECO:0000256" key="2">
    <source>
        <dbReference type="ARBA" id="ARBA00024408"/>
    </source>
</evidence>
<dbReference type="GO" id="GO:0005634">
    <property type="term" value="C:nucleus"/>
    <property type="evidence" value="ECO:0000318"/>
    <property type="project" value="GO_Central"/>
</dbReference>
<reference evidence="3 4" key="1">
    <citation type="journal article" date="2014" name="Nat. Commun.">
        <title>Klebsormidium flaccidum genome reveals primary factors for plant terrestrial adaptation.</title>
        <authorList>
            <person name="Hori K."/>
            <person name="Maruyama F."/>
            <person name="Fujisawa T."/>
            <person name="Togashi T."/>
            <person name="Yamamoto N."/>
            <person name="Seo M."/>
            <person name="Sato S."/>
            <person name="Yamada T."/>
            <person name="Mori H."/>
            <person name="Tajima N."/>
            <person name="Moriyama T."/>
            <person name="Ikeuchi M."/>
            <person name="Watanabe M."/>
            <person name="Wada H."/>
            <person name="Kobayashi K."/>
            <person name="Saito M."/>
            <person name="Masuda T."/>
            <person name="Sasaki-Sekimoto Y."/>
            <person name="Mashiguchi K."/>
            <person name="Awai K."/>
            <person name="Shimojima M."/>
            <person name="Masuda S."/>
            <person name="Iwai M."/>
            <person name="Nobusawa T."/>
            <person name="Narise T."/>
            <person name="Kondo S."/>
            <person name="Saito H."/>
            <person name="Sato R."/>
            <person name="Murakawa M."/>
            <person name="Ihara Y."/>
            <person name="Oshima-Yamada Y."/>
            <person name="Ohtaka K."/>
            <person name="Satoh M."/>
            <person name="Sonobe K."/>
            <person name="Ishii M."/>
            <person name="Ohtani R."/>
            <person name="Kanamori-Sato M."/>
            <person name="Honoki R."/>
            <person name="Miyazaki D."/>
            <person name="Mochizuki H."/>
            <person name="Umetsu J."/>
            <person name="Higashi K."/>
            <person name="Shibata D."/>
            <person name="Kamiya Y."/>
            <person name="Sato N."/>
            <person name="Nakamura Y."/>
            <person name="Tabata S."/>
            <person name="Ida S."/>
            <person name="Kurokawa K."/>
            <person name="Ohta H."/>
        </authorList>
    </citation>
    <scope>NUCLEOTIDE SEQUENCE [LARGE SCALE GENOMIC DNA]</scope>
    <source>
        <strain evidence="3 4">NIES-2285</strain>
    </source>
</reference>
<dbReference type="Gene3D" id="3.30.450.70">
    <property type="match status" value="1"/>
</dbReference>
<accession>A0A0U9HLA1</accession>